<sequence>MLRCLVVPLVLFSFVLQRHLAKPGLPLTMDLCKHRRCIISTVLVMYAGGGGTNYGPYTGVCALRTCPRV</sequence>
<evidence type="ECO:0000313" key="2">
    <source>
        <dbReference type="EMBL" id="MBW78884.1"/>
    </source>
</evidence>
<accession>A0A2M4DMV0</accession>
<organism evidence="2">
    <name type="scientific">Anopheles darlingi</name>
    <name type="common">Mosquito</name>
    <dbReference type="NCBI Taxonomy" id="43151"/>
    <lineage>
        <taxon>Eukaryota</taxon>
        <taxon>Metazoa</taxon>
        <taxon>Ecdysozoa</taxon>
        <taxon>Arthropoda</taxon>
        <taxon>Hexapoda</taxon>
        <taxon>Insecta</taxon>
        <taxon>Pterygota</taxon>
        <taxon>Neoptera</taxon>
        <taxon>Endopterygota</taxon>
        <taxon>Diptera</taxon>
        <taxon>Nematocera</taxon>
        <taxon>Culicoidea</taxon>
        <taxon>Culicidae</taxon>
        <taxon>Anophelinae</taxon>
        <taxon>Anopheles</taxon>
    </lineage>
</organism>
<dbReference type="EMBL" id="GGFL01014706">
    <property type="protein sequence ID" value="MBW78884.1"/>
    <property type="molecule type" value="Transcribed_RNA"/>
</dbReference>
<evidence type="ECO:0000256" key="1">
    <source>
        <dbReference type="SAM" id="SignalP"/>
    </source>
</evidence>
<dbReference type="AlphaFoldDB" id="A0A2M4DMV0"/>
<proteinExistence type="predicted"/>
<protein>
    <submittedName>
        <fullName evidence="2">Putative secreted protein</fullName>
    </submittedName>
</protein>
<feature type="chain" id="PRO_5014992852" evidence="1">
    <location>
        <begin position="22"/>
        <end position="69"/>
    </location>
</feature>
<feature type="signal peptide" evidence="1">
    <location>
        <begin position="1"/>
        <end position="21"/>
    </location>
</feature>
<reference evidence="2" key="1">
    <citation type="submission" date="2018-01" db="EMBL/GenBank/DDBJ databases">
        <title>An insight into the sialome of Amazonian anophelines.</title>
        <authorList>
            <person name="Ribeiro J.M."/>
            <person name="Scarpassa V."/>
            <person name="Calvo E."/>
        </authorList>
    </citation>
    <scope>NUCLEOTIDE SEQUENCE</scope>
</reference>
<name>A0A2M4DMV0_ANODA</name>
<keyword evidence="1" id="KW-0732">Signal</keyword>